<proteinExistence type="predicted"/>
<organism evidence="1 2">
    <name type="scientific">Psychrobacter nivimaris</name>
    <dbReference type="NCBI Taxonomy" id="281738"/>
    <lineage>
        <taxon>Bacteria</taxon>
        <taxon>Pseudomonadati</taxon>
        <taxon>Pseudomonadota</taxon>
        <taxon>Gammaproteobacteria</taxon>
        <taxon>Moraxellales</taxon>
        <taxon>Moraxellaceae</taxon>
        <taxon>Psychrobacter</taxon>
    </lineage>
</organism>
<gene>
    <name evidence="1" type="ORF">FQV37_2274</name>
</gene>
<dbReference type="RefSeq" id="WP_160023794.1">
    <property type="nucleotide sequence ID" value="NZ_VZIZ01000049.1"/>
</dbReference>
<sequence>MMLNWDVNSNGVFRSEYDYEHNFCYVVNHTLGADKPWFARKMQQGVQSIDCNTFDTKEDAISWCNDDYSGLTTA</sequence>
<dbReference type="Proteomes" id="UP000471465">
    <property type="component" value="Unassembled WGS sequence"/>
</dbReference>
<evidence type="ECO:0000313" key="1">
    <source>
        <dbReference type="EMBL" id="KAF0567418.1"/>
    </source>
</evidence>
<protein>
    <submittedName>
        <fullName evidence="1">Uncharacterized protein</fullName>
    </submittedName>
</protein>
<accession>A0A6N7BSY3</accession>
<dbReference type="AlphaFoldDB" id="A0A6N7BSY3"/>
<comment type="caution">
    <text evidence="1">The sequence shown here is derived from an EMBL/GenBank/DDBJ whole genome shotgun (WGS) entry which is preliminary data.</text>
</comment>
<name>A0A6N7BSY3_9GAMM</name>
<reference evidence="1 2" key="1">
    <citation type="submission" date="2019-09" db="EMBL/GenBank/DDBJ databases">
        <title>Draft genome sequence of Psychrobacter nivimaris LAMA 639, in search for biotechnological relevant genes.</title>
        <authorList>
            <person name="Lima A.O.S."/>
            <person name="Staloch B.E.K."/>
            <person name="Freitas R.C."/>
            <person name="Niero H."/>
            <person name="Silva M.A.C."/>
        </authorList>
    </citation>
    <scope>NUCLEOTIDE SEQUENCE [LARGE SCALE GENOMIC DNA]</scope>
    <source>
        <strain evidence="1 2">LAMA 639</strain>
    </source>
</reference>
<evidence type="ECO:0000313" key="2">
    <source>
        <dbReference type="Proteomes" id="UP000471465"/>
    </source>
</evidence>
<keyword evidence="2" id="KW-1185">Reference proteome</keyword>
<dbReference type="EMBL" id="VZIZ01000049">
    <property type="protein sequence ID" value="KAF0567418.1"/>
    <property type="molecule type" value="Genomic_DNA"/>
</dbReference>